<keyword evidence="1" id="KW-0812">Transmembrane</keyword>
<evidence type="ECO:0000313" key="3">
    <source>
        <dbReference type="EMBL" id="OGB74100.1"/>
    </source>
</evidence>
<sequence>MVMNRAFLLAAAMLLALWLPVLALAQGTSSTTESTDEGVSLPIPGLEDSLDASSLLGSYDQSVADDTGGAELETEVGVTVDNAEGESASEGIGTVAGWIVAGVAVLAVVYFLFSGLRR</sequence>
<keyword evidence="1" id="KW-1133">Transmembrane helix</keyword>
<reference evidence="3 4" key="1">
    <citation type="journal article" date="2016" name="Nat. Commun.">
        <title>Thousands of microbial genomes shed light on interconnected biogeochemical processes in an aquifer system.</title>
        <authorList>
            <person name="Anantharaman K."/>
            <person name="Brown C.T."/>
            <person name="Hug L.A."/>
            <person name="Sharon I."/>
            <person name="Castelle C.J."/>
            <person name="Probst A.J."/>
            <person name="Thomas B.C."/>
            <person name="Singh A."/>
            <person name="Wilkins M.J."/>
            <person name="Karaoz U."/>
            <person name="Brodie E.L."/>
            <person name="Williams K.H."/>
            <person name="Hubbard S.S."/>
            <person name="Banfield J.F."/>
        </authorList>
    </citation>
    <scope>NUCLEOTIDE SEQUENCE [LARGE SCALE GENOMIC DNA]</scope>
</reference>
<feature type="transmembrane region" description="Helical" evidence="1">
    <location>
        <begin position="95"/>
        <end position="113"/>
    </location>
</feature>
<dbReference type="AlphaFoldDB" id="A0A1F4NRP3"/>
<name>A0A1F4NRP3_UNCK3</name>
<gene>
    <name evidence="3" type="ORF">A2V68_02080</name>
</gene>
<dbReference type="STRING" id="1798535.A2V68_02080"/>
<dbReference type="Proteomes" id="UP000176651">
    <property type="component" value="Unassembled WGS sequence"/>
</dbReference>
<evidence type="ECO:0000256" key="1">
    <source>
        <dbReference type="SAM" id="Phobius"/>
    </source>
</evidence>
<protein>
    <recommendedName>
        <fullName evidence="5">PDGLE domain-containing protein</fullName>
    </recommendedName>
</protein>
<proteinExistence type="predicted"/>
<evidence type="ECO:0000256" key="2">
    <source>
        <dbReference type="SAM" id="SignalP"/>
    </source>
</evidence>
<comment type="caution">
    <text evidence="3">The sequence shown here is derived from an EMBL/GenBank/DDBJ whole genome shotgun (WGS) entry which is preliminary data.</text>
</comment>
<keyword evidence="1" id="KW-0472">Membrane</keyword>
<keyword evidence="2" id="KW-0732">Signal</keyword>
<feature type="chain" id="PRO_5009512971" description="PDGLE domain-containing protein" evidence="2">
    <location>
        <begin position="26"/>
        <end position="118"/>
    </location>
</feature>
<accession>A0A1F4NRP3</accession>
<organism evidence="3 4">
    <name type="scientific">candidate division Kazan bacterium RBG_13_50_9</name>
    <dbReference type="NCBI Taxonomy" id="1798535"/>
    <lineage>
        <taxon>Bacteria</taxon>
        <taxon>Bacteria division Kazan-3B-28</taxon>
    </lineage>
</organism>
<dbReference type="EMBL" id="META01000004">
    <property type="protein sequence ID" value="OGB74100.1"/>
    <property type="molecule type" value="Genomic_DNA"/>
</dbReference>
<evidence type="ECO:0000313" key="4">
    <source>
        <dbReference type="Proteomes" id="UP000176651"/>
    </source>
</evidence>
<evidence type="ECO:0008006" key="5">
    <source>
        <dbReference type="Google" id="ProtNLM"/>
    </source>
</evidence>
<feature type="signal peptide" evidence="2">
    <location>
        <begin position="1"/>
        <end position="25"/>
    </location>
</feature>